<feature type="transmembrane region" description="Helical" evidence="5">
    <location>
        <begin position="112"/>
        <end position="136"/>
    </location>
</feature>
<keyword evidence="5" id="KW-1133">Transmembrane helix</keyword>
<dbReference type="GO" id="GO:0006887">
    <property type="term" value="P:exocytosis"/>
    <property type="evidence" value="ECO:0007669"/>
    <property type="project" value="TreeGrafter"/>
</dbReference>
<keyword evidence="3" id="KW-0813">Transport</keyword>
<name>A0A914Z3A4_9BILA</name>
<comment type="similarity">
    <text evidence="2">Belongs to the syntaxin family.</text>
</comment>
<dbReference type="WBParaSite" id="PSU_v2.g7176.t1">
    <property type="protein sequence ID" value="PSU_v2.g7176.t1"/>
    <property type="gene ID" value="PSU_v2.g7176"/>
</dbReference>
<dbReference type="GO" id="GO:0006906">
    <property type="term" value="P:vesicle fusion"/>
    <property type="evidence" value="ECO:0007669"/>
    <property type="project" value="TreeGrafter"/>
</dbReference>
<dbReference type="GO" id="GO:0031201">
    <property type="term" value="C:SNARE complex"/>
    <property type="evidence" value="ECO:0007669"/>
    <property type="project" value="TreeGrafter"/>
</dbReference>
<organism evidence="7 8">
    <name type="scientific">Panagrolaimus superbus</name>
    <dbReference type="NCBI Taxonomy" id="310955"/>
    <lineage>
        <taxon>Eukaryota</taxon>
        <taxon>Metazoa</taxon>
        <taxon>Ecdysozoa</taxon>
        <taxon>Nematoda</taxon>
        <taxon>Chromadorea</taxon>
        <taxon>Rhabditida</taxon>
        <taxon>Tylenchina</taxon>
        <taxon>Panagrolaimomorpha</taxon>
        <taxon>Panagrolaimoidea</taxon>
        <taxon>Panagrolaimidae</taxon>
        <taxon>Panagrolaimus</taxon>
    </lineage>
</organism>
<dbReference type="GO" id="GO:0048278">
    <property type="term" value="P:vesicle docking"/>
    <property type="evidence" value="ECO:0007669"/>
    <property type="project" value="TreeGrafter"/>
</dbReference>
<dbReference type="GO" id="GO:0012505">
    <property type="term" value="C:endomembrane system"/>
    <property type="evidence" value="ECO:0007669"/>
    <property type="project" value="TreeGrafter"/>
</dbReference>
<evidence type="ECO:0000256" key="3">
    <source>
        <dbReference type="ARBA" id="ARBA00022448"/>
    </source>
</evidence>
<evidence type="ECO:0000259" key="6">
    <source>
        <dbReference type="PROSITE" id="PS50192"/>
    </source>
</evidence>
<sequence>MTGQSVTDSQIDEMLDSKASDVFYRQLNPISVEGRMAIEDATNRHNEILQIEQSITELQEIFEDIFQLVHQQGELVNNIETHVSGAYEYTNTGNTQLKTAVKHKQSAMRKKLCVITIVIAILLILIIVAVILGVTLTGHGK</sequence>
<keyword evidence="7" id="KW-1185">Reference proteome</keyword>
<protein>
    <submittedName>
        <fullName evidence="8">t-SNARE coiled-coil homology domain-containing protein</fullName>
    </submittedName>
</protein>
<accession>A0A914Z3A4</accession>
<evidence type="ECO:0000256" key="4">
    <source>
        <dbReference type="ARBA" id="ARBA00022775"/>
    </source>
</evidence>
<evidence type="ECO:0000313" key="7">
    <source>
        <dbReference type="Proteomes" id="UP000887577"/>
    </source>
</evidence>
<evidence type="ECO:0000256" key="1">
    <source>
        <dbReference type="ARBA" id="ARBA00004211"/>
    </source>
</evidence>
<dbReference type="PANTHER" id="PTHR19957:SF307">
    <property type="entry name" value="PROTEIN SSO1-RELATED"/>
    <property type="match status" value="1"/>
</dbReference>
<evidence type="ECO:0000256" key="2">
    <source>
        <dbReference type="ARBA" id="ARBA00009063"/>
    </source>
</evidence>
<dbReference type="AlphaFoldDB" id="A0A914Z3A4"/>
<dbReference type="PROSITE" id="PS00914">
    <property type="entry name" value="SYNTAXIN"/>
    <property type="match status" value="1"/>
</dbReference>
<dbReference type="SUPFAM" id="SSF47661">
    <property type="entry name" value="t-snare proteins"/>
    <property type="match status" value="1"/>
</dbReference>
<dbReference type="CDD" id="cd15848">
    <property type="entry name" value="SNARE_syntaxin1-like"/>
    <property type="match status" value="1"/>
</dbReference>
<dbReference type="Proteomes" id="UP000887577">
    <property type="component" value="Unplaced"/>
</dbReference>
<dbReference type="PROSITE" id="PS50192">
    <property type="entry name" value="T_SNARE"/>
    <property type="match status" value="1"/>
</dbReference>
<dbReference type="InterPro" id="IPR000727">
    <property type="entry name" value="T_SNARE_dom"/>
</dbReference>
<dbReference type="PANTHER" id="PTHR19957">
    <property type="entry name" value="SYNTAXIN"/>
    <property type="match status" value="1"/>
</dbReference>
<dbReference type="InterPro" id="IPR045242">
    <property type="entry name" value="Syntaxin"/>
</dbReference>
<dbReference type="InterPro" id="IPR010989">
    <property type="entry name" value="SNARE"/>
</dbReference>
<keyword evidence="5" id="KW-0812">Transmembrane</keyword>
<dbReference type="SMART" id="SM00397">
    <property type="entry name" value="t_SNARE"/>
    <property type="match status" value="1"/>
</dbReference>
<reference evidence="8" key="1">
    <citation type="submission" date="2022-11" db="UniProtKB">
        <authorList>
            <consortium name="WormBaseParasite"/>
        </authorList>
    </citation>
    <scope>IDENTIFICATION</scope>
</reference>
<dbReference type="GO" id="GO:0005886">
    <property type="term" value="C:plasma membrane"/>
    <property type="evidence" value="ECO:0007669"/>
    <property type="project" value="TreeGrafter"/>
</dbReference>
<dbReference type="InterPro" id="IPR006012">
    <property type="entry name" value="Syntaxin/epimorphin_CS"/>
</dbReference>
<dbReference type="GO" id="GO:0005484">
    <property type="term" value="F:SNAP receptor activity"/>
    <property type="evidence" value="ECO:0007669"/>
    <property type="project" value="InterPro"/>
</dbReference>
<dbReference type="Pfam" id="PF05739">
    <property type="entry name" value="SNARE"/>
    <property type="match status" value="1"/>
</dbReference>
<proteinExistence type="inferred from homology"/>
<dbReference type="GO" id="GO:0000149">
    <property type="term" value="F:SNARE binding"/>
    <property type="evidence" value="ECO:0007669"/>
    <property type="project" value="TreeGrafter"/>
</dbReference>
<comment type="subcellular location">
    <subcellularLocation>
        <location evidence="1">Membrane</location>
        <topology evidence="1">Single-pass type IV membrane protein</topology>
    </subcellularLocation>
</comment>
<dbReference type="Gene3D" id="1.20.5.110">
    <property type="match status" value="1"/>
</dbReference>
<keyword evidence="5" id="KW-0472">Membrane</keyword>
<feature type="domain" description="T-SNARE coiled-coil homology" evidence="6">
    <location>
        <begin position="38"/>
        <end position="100"/>
    </location>
</feature>
<dbReference type="GO" id="GO:0006886">
    <property type="term" value="P:intracellular protein transport"/>
    <property type="evidence" value="ECO:0007669"/>
    <property type="project" value="InterPro"/>
</dbReference>
<evidence type="ECO:0000313" key="8">
    <source>
        <dbReference type="WBParaSite" id="PSU_v2.g7176.t1"/>
    </source>
</evidence>
<evidence type="ECO:0000256" key="5">
    <source>
        <dbReference type="SAM" id="Phobius"/>
    </source>
</evidence>
<keyword evidence="4" id="KW-0532">Neurotransmitter transport</keyword>
<dbReference type="GO" id="GO:0006836">
    <property type="term" value="P:neurotransmitter transport"/>
    <property type="evidence" value="ECO:0007669"/>
    <property type="project" value="UniProtKB-KW"/>
</dbReference>